<evidence type="ECO:0000256" key="2">
    <source>
        <dbReference type="ARBA" id="ARBA00004141"/>
    </source>
</evidence>
<dbReference type="GO" id="GO:0016020">
    <property type="term" value="C:membrane"/>
    <property type="evidence" value="ECO:0007669"/>
    <property type="project" value="UniProtKB-SubCell"/>
</dbReference>
<dbReference type="CDD" id="cd23081">
    <property type="entry name" value="cpPDZ_EcRseP-like"/>
    <property type="match status" value="1"/>
</dbReference>
<feature type="transmembrane region" description="Helical" evidence="11">
    <location>
        <begin position="402"/>
        <end position="421"/>
    </location>
</feature>
<evidence type="ECO:0000259" key="13">
    <source>
        <dbReference type="SMART" id="SM00228"/>
    </source>
</evidence>
<dbReference type="InterPro" id="IPR001478">
    <property type="entry name" value="PDZ"/>
</dbReference>
<dbReference type="RefSeq" id="WP_136064385.1">
    <property type="nucleotide sequence ID" value="NZ_CAAHFH010000002.1"/>
</dbReference>
<keyword evidence="8 11" id="KW-1133">Transmembrane helix</keyword>
<name>A0A6C2UV92_9BACT</name>
<keyword evidence="10 11" id="KW-0472">Membrane</keyword>
<feature type="domain" description="PDZ" evidence="13">
    <location>
        <begin position="200"/>
        <end position="268"/>
    </location>
</feature>
<feature type="region of interest" description="Disordered" evidence="12">
    <location>
        <begin position="442"/>
        <end position="462"/>
    </location>
</feature>
<keyword evidence="4 14" id="KW-0645">Protease</keyword>
<dbReference type="InterPro" id="IPR008915">
    <property type="entry name" value="Peptidase_M50"/>
</dbReference>
<dbReference type="GO" id="GO:0046872">
    <property type="term" value="F:metal ion binding"/>
    <property type="evidence" value="ECO:0007669"/>
    <property type="project" value="UniProtKB-KW"/>
</dbReference>
<keyword evidence="7 11" id="KW-0862">Zinc</keyword>
<keyword evidence="15" id="KW-1185">Reference proteome</keyword>
<dbReference type="PANTHER" id="PTHR42837:SF2">
    <property type="entry name" value="MEMBRANE METALLOPROTEASE ARASP2, CHLOROPLASTIC-RELATED"/>
    <property type="match status" value="1"/>
</dbReference>
<dbReference type="PANTHER" id="PTHR42837">
    <property type="entry name" value="REGULATOR OF SIGMA-E PROTEASE RSEP"/>
    <property type="match status" value="1"/>
</dbReference>
<feature type="transmembrane region" description="Helical" evidence="11">
    <location>
        <begin position="102"/>
        <end position="123"/>
    </location>
</feature>
<reference evidence="14 15" key="1">
    <citation type="submission" date="2019-04" db="EMBL/GenBank/DDBJ databases">
        <authorList>
            <person name="Van Vliet M D."/>
        </authorList>
    </citation>
    <scope>NUCLEOTIDE SEQUENCE [LARGE SCALE GENOMIC DNA]</scope>
    <source>
        <strain evidence="14 15">F21</strain>
    </source>
</reference>
<proteinExistence type="inferred from homology"/>
<dbReference type="GO" id="GO:0006508">
    <property type="term" value="P:proteolysis"/>
    <property type="evidence" value="ECO:0007669"/>
    <property type="project" value="UniProtKB-KW"/>
</dbReference>
<dbReference type="InterPro" id="IPR036034">
    <property type="entry name" value="PDZ_sf"/>
</dbReference>
<evidence type="ECO:0000256" key="10">
    <source>
        <dbReference type="ARBA" id="ARBA00023136"/>
    </source>
</evidence>
<evidence type="ECO:0000256" key="7">
    <source>
        <dbReference type="ARBA" id="ARBA00022833"/>
    </source>
</evidence>
<keyword evidence="6 11" id="KW-0378">Hydrolase</keyword>
<dbReference type="GO" id="GO:0004222">
    <property type="term" value="F:metalloendopeptidase activity"/>
    <property type="evidence" value="ECO:0007669"/>
    <property type="project" value="InterPro"/>
</dbReference>
<evidence type="ECO:0000256" key="4">
    <source>
        <dbReference type="ARBA" id="ARBA00022670"/>
    </source>
</evidence>
<dbReference type="InterPro" id="IPR004387">
    <property type="entry name" value="Pept_M50_Zn"/>
</dbReference>
<feature type="compositionally biased region" description="Pro residues" evidence="12">
    <location>
        <begin position="450"/>
        <end position="462"/>
    </location>
</feature>
<dbReference type="AlphaFoldDB" id="A0A6C2UV92"/>
<dbReference type="EMBL" id="CAAHFH010000002">
    <property type="protein sequence ID" value="VGO22766.1"/>
    <property type="molecule type" value="Genomic_DNA"/>
</dbReference>
<evidence type="ECO:0000256" key="1">
    <source>
        <dbReference type="ARBA" id="ARBA00001947"/>
    </source>
</evidence>
<dbReference type="CDD" id="cd06163">
    <property type="entry name" value="S2P-M50_PDZ_RseP-like"/>
    <property type="match status" value="1"/>
</dbReference>
<feature type="transmembrane region" description="Helical" evidence="11">
    <location>
        <begin position="341"/>
        <end position="362"/>
    </location>
</feature>
<comment type="similarity">
    <text evidence="3 11">Belongs to the peptidase M50B family.</text>
</comment>
<evidence type="ECO:0000256" key="3">
    <source>
        <dbReference type="ARBA" id="ARBA00007931"/>
    </source>
</evidence>
<evidence type="ECO:0000256" key="12">
    <source>
        <dbReference type="SAM" id="MobiDB-lite"/>
    </source>
</evidence>
<evidence type="ECO:0000313" key="15">
    <source>
        <dbReference type="Proteomes" id="UP000346198"/>
    </source>
</evidence>
<evidence type="ECO:0000256" key="9">
    <source>
        <dbReference type="ARBA" id="ARBA00023049"/>
    </source>
</evidence>
<evidence type="ECO:0000256" key="11">
    <source>
        <dbReference type="RuleBase" id="RU362031"/>
    </source>
</evidence>
<dbReference type="NCBIfam" id="TIGR00054">
    <property type="entry name" value="RIP metalloprotease RseP"/>
    <property type="match status" value="1"/>
</dbReference>
<accession>A0A6C2UV92</accession>
<keyword evidence="11" id="KW-0479">Metal-binding</keyword>
<comment type="cofactor">
    <cofactor evidence="1 11">
        <name>Zn(2+)</name>
        <dbReference type="ChEBI" id="CHEBI:29105"/>
    </cofactor>
</comment>
<evidence type="ECO:0000256" key="8">
    <source>
        <dbReference type="ARBA" id="ARBA00022989"/>
    </source>
</evidence>
<dbReference type="Pfam" id="PF02163">
    <property type="entry name" value="Peptidase_M50"/>
    <property type="match status" value="1"/>
</dbReference>
<feature type="transmembrane region" description="Helical" evidence="11">
    <location>
        <begin position="6"/>
        <end position="25"/>
    </location>
</feature>
<keyword evidence="9 11" id="KW-0482">Metalloprotease</keyword>
<dbReference type="SMART" id="SM00228">
    <property type="entry name" value="PDZ"/>
    <property type="match status" value="2"/>
</dbReference>
<comment type="subcellular location">
    <subcellularLocation>
        <location evidence="2">Membrane</location>
        <topology evidence="2">Multi-pass membrane protein</topology>
    </subcellularLocation>
</comment>
<evidence type="ECO:0000256" key="6">
    <source>
        <dbReference type="ARBA" id="ARBA00022801"/>
    </source>
</evidence>
<organism evidence="14 15">
    <name type="scientific">Pontiella sulfatireligans</name>
    <dbReference type="NCBI Taxonomy" id="2750658"/>
    <lineage>
        <taxon>Bacteria</taxon>
        <taxon>Pseudomonadati</taxon>
        <taxon>Kiritimatiellota</taxon>
        <taxon>Kiritimatiellia</taxon>
        <taxon>Kiritimatiellales</taxon>
        <taxon>Pontiellaceae</taxon>
        <taxon>Pontiella</taxon>
    </lineage>
</organism>
<gene>
    <name evidence="14" type="ORF">SCARR_04862</name>
</gene>
<dbReference type="Proteomes" id="UP000346198">
    <property type="component" value="Unassembled WGS sequence"/>
</dbReference>
<feature type="domain" description="PDZ" evidence="13">
    <location>
        <begin position="119"/>
        <end position="190"/>
    </location>
</feature>
<evidence type="ECO:0000313" key="14">
    <source>
        <dbReference type="EMBL" id="VGO22766.1"/>
    </source>
</evidence>
<keyword evidence="5 11" id="KW-0812">Transmembrane</keyword>
<dbReference type="SUPFAM" id="SSF50156">
    <property type="entry name" value="PDZ domain-like"/>
    <property type="match status" value="2"/>
</dbReference>
<sequence length="462" mass="49911">MLEALYIIVMMLFLFGITIFVHEWGHFIVAKKCGLVIESFSIGMGPALWKKEKDGILYKIGAFPIGGYVSLPQLDPEGMEKMQGENENDREALPDVTPLKKIAVAVAGPLFNILFAIPLAWLVTFAEPSPSNTAVGVVATNSVAYAEGLRASDVVLAVNDTPVEDWYGIMSEDLLTKDNETLVLKVLSGTATNSLTLPSESTLNSMAPAMRPLLAQVIAKDPAGIAGLKTGDLITTVNGTPILWWHELSTSLQDCGGKEIPIVVMRGEKTLTLNVTPKYNEEAERVLIGVTPGDPGMLAWSMEGSPIAQIKSDASKIARLLKALTTKGESKSAAQALGGPIAIFTMIWFSLKLGIFYAIGLIRFININLAVLNLLPLPVLDGGHICFALWELITKRKVHPKVVGTLVNAFAILLIGAMLFLSWRDVDRNWNVSRFFKKAPAEQVDVTPPAEAPAPTEPPSGE</sequence>
<dbReference type="EC" id="3.4.24.-" evidence="11"/>
<dbReference type="Gene3D" id="2.30.42.10">
    <property type="match status" value="2"/>
</dbReference>
<protein>
    <recommendedName>
        <fullName evidence="11">Zinc metalloprotease</fullName>
        <ecNumber evidence="11">3.4.24.-</ecNumber>
    </recommendedName>
</protein>
<evidence type="ECO:0000256" key="5">
    <source>
        <dbReference type="ARBA" id="ARBA00022692"/>
    </source>
</evidence>
<feature type="transmembrane region" description="Helical" evidence="11">
    <location>
        <begin position="369"/>
        <end position="390"/>
    </location>
</feature>